<comment type="caution">
    <text evidence="8">The sequence shown here is derived from an EMBL/GenBank/DDBJ whole genome shotgun (WGS) entry which is preliminary data.</text>
</comment>
<dbReference type="SUPFAM" id="SSF53271">
    <property type="entry name" value="PRTase-like"/>
    <property type="match status" value="1"/>
</dbReference>
<reference evidence="8 9" key="1">
    <citation type="submission" date="2017-07" db="EMBL/GenBank/DDBJ databases">
        <title>Isolation and whole genome analysis of endospore-forming bacteria from heroin.</title>
        <authorList>
            <person name="Kalinowski J."/>
            <person name="Ahrens B."/>
            <person name="Al-Dilaimi A."/>
            <person name="Winkler A."/>
            <person name="Wibberg D."/>
            <person name="Schleenbecker U."/>
            <person name="Ruckert C."/>
            <person name="Wolfel R."/>
            <person name="Grass G."/>
        </authorList>
    </citation>
    <scope>NUCLEOTIDE SEQUENCE [LARGE SCALE GENOMIC DNA]</scope>
    <source>
        <strain evidence="8 9">7539</strain>
    </source>
</reference>
<comment type="similarity">
    <text evidence="6">Belongs to the purine/pyrimidine phosphoribosyltransferase family. PyrE subfamily.</text>
</comment>
<feature type="binding site" evidence="6">
    <location>
        <position position="108"/>
    </location>
    <ligand>
        <name>5-phospho-alpha-D-ribose 1-diphosphate</name>
        <dbReference type="ChEBI" id="CHEBI:58017"/>
        <note>ligand shared between dimeric partners</note>
    </ligand>
</feature>
<evidence type="ECO:0000259" key="7">
    <source>
        <dbReference type="Pfam" id="PF00156"/>
    </source>
</evidence>
<dbReference type="PANTHER" id="PTHR19278">
    <property type="entry name" value="OROTATE PHOSPHORIBOSYLTRANSFERASE"/>
    <property type="match status" value="1"/>
</dbReference>
<dbReference type="InterPro" id="IPR000836">
    <property type="entry name" value="PRTase_dom"/>
</dbReference>
<dbReference type="InterPro" id="IPR023031">
    <property type="entry name" value="OPRT"/>
</dbReference>
<keyword evidence="5 6" id="KW-0665">Pyrimidine biosynthesis</keyword>
<feature type="binding site" evidence="6">
    <location>
        <position position="106"/>
    </location>
    <ligand>
        <name>5-phospho-alpha-D-ribose 1-diphosphate</name>
        <dbReference type="ChEBI" id="CHEBI:58017"/>
        <note>ligand shared between dimeric partners</note>
    </ligand>
</feature>
<feature type="binding site" evidence="6">
    <location>
        <position position="102"/>
    </location>
    <ligand>
        <name>5-phospho-alpha-D-ribose 1-diphosphate</name>
        <dbReference type="ChEBI" id="CHEBI:58017"/>
        <note>ligand shared between dimeric partners</note>
    </ligand>
</feature>
<dbReference type="RefSeq" id="WP_011247172.1">
    <property type="nucleotide sequence ID" value="NZ_BOQS01000003.1"/>
</dbReference>
<comment type="function">
    <text evidence="6">Catalyzes the transfer of a ribosyl phosphate group from 5-phosphoribose 1-diphosphate to orotate, leading to the formation of orotidine monophosphate (OMP).</text>
</comment>
<dbReference type="InterPro" id="IPR004467">
    <property type="entry name" value="Or_phspho_trans_dom"/>
</dbReference>
<dbReference type="HAMAP" id="MF_01208">
    <property type="entry name" value="PyrE"/>
    <property type="match status" value="1"/>
</dbReference>
<dbReference type="Pfam" id="PF00156">
    <property type="entry name" value="Pribosyltran"/>
    <property type="match status" value="1"/>
</dbReference>
<evidence type="ECO:0000313" key="8">
    <source>
        <dbReference type="EMBL" id="PAE90222.1"/>
    </source>
</evidence>
<dbReference type="GO" id="GO:0004588">
    <property type="term" value="F:orotate phosphoribosyltransferase activity"/>
    <property type="evidence" value="ECO:0007669"/>
    <property type="project" value="UniProtKB-UniRule"/>
</dbReference>
<keyword evidence="6" id="KW-0460">Magnesium</keyword>
<keyword evidence="3 6" id="KW-0328">Glycosyltransferase</keyword>
<dbReference type="Gene3D" id="3.40.50.2020">
    <property type="match status" value="1"/>
</dbReference>
<comment type="catalytic activity">
    <reaction evidence="6">
        <text>orotidine 5'-phosphate + diphosphate = orotate + 5-phospho-alpha-D-ribose 1-diphosphate</text>
        <dbReference type="Rhea" id="RHEA:10380"/>
        <dbReference type="ChEBI" id="CHEBI:30839"/>
        <dbReference type="ChEBI" id="CHEBI:33019"/>
        <dbReference type="ChEBI" id="CHEBI:57538"/>
        <dbReference type="ChEBI" id="CHEBI:58017"/>
        <dbReference type="EC" id="2.4.2.10"/>
    </reaction>
</comment>
<dbReference type="EMBL" id="NPCC01000005">
    <property type="protein sequence ID" value="PAE90222.1"/>
    <property type="molecule type" value="Genomic_DNA"/>
</dbReference>
<evidence type="ECO:0000256" key="2">
    <source>
        <dbReference type="ARBA" id="ARBA00011971"/>
    </source>
</evidence>
<name>A0A268P394_SHOCL</name>
<dbReference type="CDD" id="cd06223">
    <property type="entry name" value="PRTases_typeI"/>
    <property type="match status" value="1"/>
</dbReference>
<organism evidence="8 9">
    <name type="scientific">Shouchella clausii</name>
    <name type="common">Alkalihalobacillus clausii</name>
    <dbReference type="NCBI Taxonomy" id="79880"/>
    <lineage>
        <taxon>Bacteria</taxon>
        <taxon>Bacillati</taxon>
        <taxon>Bacillota</taxon>
        <taxon>Bacilli</taxon>
        <taxon>Bacillales</taxon>
        <taxon>Bacillaceae</taxon>
        <taxon>Shouchella</taxon>
    </lineage>
</organism>
<evidence type="ECO:0000256" key="5">
    <source>
        <dbReference type="ARBA" id="ARBA00022975"/>
    </source>
</evidence>
<comment type="cofactor">
    <cofactor evidence="6">
        <name>Mg(2+)</name>
        <dbReference type="ChEBI" id="CHEBI:18420"/>
    </cofactor>
</comment>
<feature type="binding site" description="in other chain" evidence="6">
    <location>
        <begin position="128"/>
        <end position="136"/>
    </location>
    <ligand>
        <name>5-phospho-alpha-D-ribose 1-diphosphate</name>
        <dbReference type="ChEBI" id="CHEBI:58017"/>
        <note>ligand shared between dimeric partners</note>
    </ligand>
</feature>
<evidence type="ECO:0000313" key="9">
    <source>
        <dbReference type="Proteomes" id="UP000216207"/>
    </source>
</evidence>
<evidence type="ECO:0000256" key="1">
    <source>
        <dbReference type="ARBA" id="ARBA00004889"/>
    </source>
</evidence>
<dbReference type="GO" id="GO:0000287">
    <property type="term" value="F:magnesium ion binding"/>
    <property type="evidence" value="ECO:0007669"/>
    <property type="project" value="UniProtKB-UniRule"/>
</dbReference>
<dbReference type="NCBIfam" id="TIGR00336">
    <property type="entry name" value="pyrE"/>
    <property type="match status" value="1"/>
</dbReference>
<feature type="binding site" evidence="6">
    <location>
        <position position="132"/>
    </location>
    <ligand>
        <name>orotate</name>
        <dbReference type="ChEBI" id="CHEBI:30839"/>
    </ligand>
</feature>
<protein>
    <recommendedName>
        <fullName evidence="2 6">Orotate phosphoribosyltransferase</fullName>
        <shortName evidence="6">OPRT</shortName>
        <shortName evidence="6">OPRTase</shortName>
        <ecNumber evidence="2 6">2.4.2.10</ecNumber>
    </recommendedName>
</protein>
<dbReference type="InterPro" id="IPR029057">
    <property type="entry name" value="PRTase-like"/>
</dbReference>
<comment type="subunit">
    <text evidence="6">Homodimer.</text>
</comment>
<comment type="pathway">
    <text evidence="1 6">Pyrimidine metabolism; UMP biosynthesis via de novo pathway; UMP from orotate: step 1/2.</text>
</comment>
<evidence type="ECO:0000256" key="3">
    <source>
        <dbReference type="ARBA" id="ARBA00022676"/>
    </source>
</evidence>
<gene>
    <name evidence="6" type="primary">pyrE</name>
    <name evidence="8" type="ORF">CHH72_04365</name>
</gene>
<feature type="domain" description="Phosphoribosyltransferase" evidence="7">
    <location>
        <begin position="65"/>
        <end position="158"/>
    </location>
</feature>
<dbReference type="GO" id="GO:0044205">
    <property type="term" value="P:'de novo' UMP biosynthetic process"/>
    <property type="evidence" value="ECO:0007669"/>
    <property type="project" value="UniProtKB-UniRule"/>
</dbReference>
<comment type="caution">
    <text evidence="6">Lacks conserved residue(s) required for the propagation of feature annotation.</text>
</comment>
<accession>A0A268P394</accession>
<sequence length="218" mass="23450">MERGDRTLTSRTIANHLLNIKAVTLSPAKPYTWSSGLKSPIYCDNRLTLSYPHIRNEIAEGLVAMIREAAPDADIIAGTATAGIPHAAFVAEKLQLPMIYVRSSAKGHGKQNAIEGHLPSGSKVVVIEDLISTGGSSIAAAEALRAAGAEVLLVAAIFSYQLSQSDENFNGAKLPVRVLTTYATLVEEAQKRGAITSEEQAKLEAWRKNPKDEAWMNL</sequence>
<dbReference type="AlphaFoldDB" id="A0A268P394"/>
<keyword evidence="4 6" id="KW-0808">Transferase</keyword>
<dbReference type="GO" id="GO:0019856">
    <property type="term" value="P:pyrimidine nucleobase biosynthetic process"/>
    <property type="evidence" value="ECO:0007669"/>
    <property type="project" value="TreeGrafter"/>
</dbReference>
<dbReference type="OMA" id="ENPFTWA"/>
<dbReference type="PANTHER" id="PTHR19278:SF9">
    <property type="entry name" value="URIDINE 5'-MONOPHOSPHATE SYNTHASE"/>
    <property type="match status" value="1"/>
</dbReference>
<evidence type="ECO:0000256" key="4">
    <source>
        <dbReference type="ARBA" id="ARBA00022679"/>
    </source>
</evidence>
<proteinExistence type="inferred from homology"/>
<dbReference type="UniPathway" id="UPA00070">
    <property type="reaction ID" value="UER00119"/>
</dbReference>
<evidence type="ECO:0000256" key="6">
    <source>
        <dbReference type="HAMAP-Rule" id="MF_01208"/>
    </source>
</evidence>
<dbReference type="Proteomes" id="UP000216207">
    <property type="component" value="Unassembled WGS sequence"/>
</dbReference>
<dbReference type="EC" id="2.4.2.10" evidence="2 6"/>